<reference evidence="6 7" key="1">
    <citation type="submission" date="2023-06" db="EMBL/GenBank/DDBJ databases">
        <title>Azospirillum isscasensis sp.nov, a bacterium isolated from rhizosphere soil of rice.</title>
        <authorList>
            <person name="Wang H."/>
        </authorList>
    </citation>
    <scope>NUCLEOTIDE SEQUENCE [LARGE SCALE GENOMIC DNA]</scope>
    <source>
        <strain evidence="6 7">C340-1</strain>
    </source>
</reference>
<accession>A0ABU0WK65</accession>
<protein>
    <submittedName>
        <fullName evidence="6">DUF86 domain-containing protein</fullName>
    </submittedName>
</protein>
<dbReference type="Pfam" id="PF01934">
    <property type="entry name" value="HepT-like"/>
    <property type="match status" value="1"/>
</dbReference>
<keyword evidence="7" id="KW-1185">Reference proteome</keyword>
<keyword evidence="5" id="KW-0378">Hydrolase</keyword>
<keyword evidence="4" id="KW-0547">Nucleotide-binding</keyword>
<sequence length="112" mass="12655">MKPDDLIRVRHMIEAGESALRFIAGRQRADLDGDEMLRFALVHAVEIVGKAASRISPETRAGAPTVPWFAIVAMRNRLIHAYFDIDHDILWKTVTEEIPDLLPLLRSLLPTD</sequence>
<evidence type="ECO:0000256" key="5">
    <source>
        <dbReference type="ARBA" id="ARBA00022801"/>
    </source>
</evidence>
<dbReference type="PANTHER" id="PTHR34139">
    <property type="entry name" value="UPF0331 PROTEIN MJ0127"/>
    <property type="match status" value="1"/>
</dbReference>
<dbReference type="PANTHER" id="PTHR34139:SF1">
    <property type="entry name" value="RNASE MJ1380-RELATED"/>
    <property type="match status" value="1"/>
</dbReference>
<keyword evidence="3" id="KW-0540">Nuclease</keyword>
<evidence type="ECO:0000256" key="3">
    <source>
        <dbReference type="ARBA" id="ARBA00022722"/>
    </source>
</evidence>
<dbReference type="InterPro" id="IPR051813">
    <property type="entry name" value="HepT_RNase_toxin"/>
</dbReference>
<dbReference type="EMBL" id="JAUJFI010000086">
    <property type="protein sequence ID" value="MDQ2104423.1"/>
    <property type="molecule type" value="Genomic_DNA"/>
</dbReference>
<gene>
    <name evidence="6" type="ORF">QSG27_17110</name>
</gene>
<proteinExistence type="predicted"/>
<dbReference type="RefSeq" id="WP_306708185.1">
    <property type="nucleotide sequence ID" value="NZ_JAUJFI010000086.1"/>
</dbReference>
<evidence type="ECO:0000313" key="7">
    <source>
        <dbReference type="Proteomes" id="UP001227317"/>
    </source>
</evidence>
<evidence type="ECO:0000313" key="6">
    <source>
        <dbReference type="EMBL" id="MDQ2104423.1"/>
    </source>
</evidence>
<name>A0ABU0WK65_9PROT</name>
<evidence type="ECO:0000256" key="1">
    <source>
        <dbReference type="ARBA" id="ARBA00022553"/>
    </source>
</evidence>
<dbReference type="InterPro" id="IPR008201">
    <property type="entry name" value="HepT-like"/>
</dbReference>
<organism evidence="6 7">
    <name type="scientific">Azospirillum isscasi</name>
    <dbReference type="NCBI Taxonomy" id="3053926"/>
    <lineage>
        <taxon>Bacteria</taxon>
        <taxon>Pseudomonadati</taxon>
        <taxon>Pseudomonadota</taxon>
        <taxon>Alphaproteobacteria</taxon>
        <taxon>Rhodospirillales</taxon>
        <taxon>Azospirillaceae</taxon>
        <taxon>Azospirillum</taxon>
    </lineage>
</organism>
<comment type="caution">
    <text evidence="6">The sequence shown here is derived from an EMBL/GenBank/DDBJ whole genome shotgun (WGS) entry which is preliminary data.</text>
</comment>
<evidence type="ECO:0000256" key="4">
    <source>
        <dbReference type="ARBA" id="ARBA00022741"/>
    </source>
</evidence>
<keyword evidence="2" id="KW-1277">Toxin-antitoxin system</keyword>
<evidence type="ECO:0000256" key="2">
    <source>
        <dbReference type="ARBA" id="ARBA00022649"/>
    </source>
</evidence>
<dbReference type="Proteomes" id="UP001227317">
    <property type="component" value="Unassembled WGS sequence"/>
</dbReference>
<keyword evidence="1" id="KW-0597">Phosphoprotein</keyword>